<keyword evidence="4" id="KW-0539">Nucleus</keyword>
<dbReference type="SMART" id="SM00066">
    <property type="entry name" value="GAL4"/>
    <property type="match status" value="1"/>
</dbReference>
<organism evidence="6 7">
    <name type="scientific">Penicillium coprophilum</name>
    <dbReference type="NCBI Taxonomy" id="36646"/>
    <lineage>
        <taxon>Eukaryota</taxon>
        <taxon>Fungi</taxon>
        <taxon>Dikarya</taxon>
        <taxon>Ascomycota</taxon>
        <taxon>Pezizomycotina</taxon>
        <taxon>Eurotiomycetes</taxon>
        <taxon>Eurotiomycetidae</taxon>
        <taxon>Eurotiales</taxon>
        <taxon>Aspergillaceae</taxon>
        <taxon>Penicillium</taxon>
    </lineage>
</organism>
<dbReference type="Proteomes" id="UP000191500">
    <property type="component" value="Unassembled WGS sequence"/>
</dbReference>
<evidence type="ECO:0000256" key="3">
    <source>
        <dbReference type="ARBA" id="ARBA00023163"/>
    </source>
</evidence>
<keyword evidence="3" id="KW-0804">Transcription</keyword>
<dbReference type="InterPro" id="IPR052400">
    <property type="entry name" value="Zn2-C6_fungal_TF"/>
</dbReference>
<evidence type="ECO:0000313" key="6">
    <source>
        <dbReference type="EMBL" id="OQE38348.1"/>
    </source>
</evidence>
<dbReference type="InterPro" id="IPR001138">
    <property type="entry name" value="Zn2Cys6_DnaBD"/>
</dbReference>
<reference evidence="7" key="1">
    <citation type="journal article" date="2017" name="Nat. Microbiol.">
        <title>Global analysis of biosynthetic gene clusters reveals vast potential of secondary metabolite production in Penicillium species.</title>
        <authorList>
            <person name="Nielsen J.C."/>
            <person name="Grijseels S."/>
            <person name="Prigent S."/>
            <person name="Ji B."/>
            <person name="Dainat J."/>
            <person name="Nielsen K.F."/>
            <person name="Frisvad J.C."/>
            <person name="Workman M."/>
            <person name="Nielsen J."/>
        </authorList>
    </citation>
    <scope>NUCLEOTIDE SEQUENCE [LARGE SCALE GENOMIC DNA]</scope>
    <source>
        <strain evidence="7">IBT 31321</strain>
    </source>
</reference>
<accession>A0A1V6UIT6</accession>
<dbReference type="InterPro" id="IPR021858">
    <property type="entry name" value="Fun_TF"/>
</dbReference>
<dbReference type="AlphaFoldDB" id="A0A1V6UIT6"/>
<sequence length="593" mass="66024">MVGPGGGPPRKSHTKSRTGCKTCKRRHIRCDETFPQCRNCTKHNCRCDYQDAATSRASPPAPRRGPDLLSSPDIEMEIDSWHRTGLPPYPELLQCPRSGWSGLSRTDLRLIHHIIGLSIDLHRRGLSGCTVWAQKMPNFLAIALGSEFVMSSILSFSAFHLAFLTRDQETRQLAFRHKVTALQGLQTALGSFSKENCDAILAASVLLSWQATEHQSWVSLQHGISSVLESMHPYWKQESDLAQFIENQRALSTADLSMAGVYQPLDEEMVYLDQTIQALRMTQERISHNLEHSQRLGELIEFTQKFRNDFPNQTTEQSFESIQTLRRWLFWLPPSMLRSTESEVSTLPILAQFFAIGIVLDRFFPDLGGAYLGALSISPIEEMYRIIATHNAAGPFNTDLRLPLELMDLPRRVVARYRSRLSLPWSPRSSVDHYSPGPPSPFHHAIHEYPLVTSSSPASTSPAYTSPSYASPSYAAYTPPLHSPPAVNIANSPFPIQDGYVSAAPSHSLYPPSPQLLDNHDVQLGLSDLGHSHAHSHHNSIPHSVAYTPPYGGEALCTDLPRADGTLGLNMEVYPQTHPFEMPGLGAPTSLWT</sequence>
<dbReference type="PANTHER" id="PTHR47657:SF12">
    <property type="entry name" value="ZN(II)2CYS6 TRANSCRIPTION FACTOR (EUROFUNG)"/>
    <property type="match status" value="1"/>
</dbReference>
<keyword evidence="7" id="KW-1185">Reference proteome</keyword>
<dbReference type="PROSITE" id="PS50048">
    <property type="entry name" value="ZN2_CY6_FUNGAL_2"/>
    <property type="match status" value="1"/>
</dbReference>
<dbReference type="Pfam" id="PF11951">
    <property type="entry name" value="Fungal_trans_2"/>
    <property type="match status" value="1"/>
</dbReference>
<dbReference type="PROSITE" id="PS00463">
    <property type="entry name" value="ZN2_CY6_FUNGAL_1"/>
    <property type="match status" value="1"/>
</dbReference>
<dbReference type="GO" id="GO:0008270">
    <property type="term" value="F:zinc ion binding"/>
    <property type="evidence" value="ECO:0007669"/>
    <property type="project" value="InterPro"/>
</dbReference>
<dbReference type="PANTHER" id="PTHR47657">
    <property type="entry name" value="STEROL REGULATORY ELEMENT-BINDING PROTEIN ECM22"/>
    <property type="match status" value="1"/>
</dbReference>
<dbReference type="Gene3D" id="4.10.240.10">
    <property type="entry name" value="Zn(2)-C6 fungal-type DNA-binding domain"/>
    <property type="match status" value="1"/>
</dbReference>
<dbReference type="Pfam" id="PF00172">
    <property type="entry name" value="Zn_clus"/>
    <property type="match status" value="1"/>
</dbReference>
<feature type="domain" description="Zn(2)-C6 fungal-type" evidence="5">
    <location>
        <begin position="19"/>
        <end position="49"/>
    </location>
</feature>
<dbReference type="GO" id="GO:0000981">
    <property type="term" value="F:DNA-binding transcription factor activity, RNA polymerase II-specific"/>
    <property type="evidence" value="ECO:0007669"/>
    <property type="project" value="InterPro"/>
</dbReference>
<dbReference type="CDD" id="cd00067">
    <property type="entry name" value="GAL4"/>
    <property type="match status" value="1"/>
</dbReference>
<dbReference type="SUPFAM" id="SSF57701">
    <property type="entry name" value="Zn2/Cys6 DNA-binding domain"/>
    <property type="match status" value="1"/>
</dbReference>
<dbReference type="GO" id="GO:0003677">
    <property type="term" value="F:DNA binding"/>
    <property type="evidence" value="ECO:0007669"/>
    <property type="project" value="UniProtKB-KW"/>
</dbReference>
<evidence type="ECO:0000256" key="1">
    <source>
        <dbReference type="ARBA" id="ARBA00023015"/>
    </source>
</evidence>
<dbReference type="InterPro" id="IPR036864">
    <property type="entry name" value="Zn2-C6_fun-type_DNA-bd_sf"/>
</dbReference>
<keyword evidence="2" id="KW-0238">DNA-binding</keyword>
<keyword evidence="1" id="KW-0805">Transcription regulation</keyword>
<evidence type="ECO:0000256" key="4">
    <source>
        <dbReference type="ARBA" id="ARBA00023242"/>
    </source>
</evidence>
<name>A0A1V6UIT6_9EURO</name>
<dbReference type="STRING" id="36646.A0A1V6UIT6"/>
<gene>
    <name evidence="6" type="ORF">PENCOP_c008G04298</name>
</gene>
<evidence type="ECO:0000313" key="7">
    <source>
        <dbReference type="Proteomes" id="UP000191500"/>
    </source>
</evidence>
<comment type="caution">
    <text evidence="6">The sequence shown here is derived from an EMBL/GenBank/DDBJ whole genome shotgun (WGS) entry which is preliminary data.</text>
</comment>
<protein>
    <recommendedName>
        <fullName evidence="5">Zn(2)-C6 fungal-type domain-containing protein</fullName>
    </recommendedName>
</protein>
<evidence type="ECO:0000256" key="2">
    <source>
        <dbReference type="ARBA" id="ARBA00023125"/>
    </source>
</evidence>
<dbReference type="EMBL" id="MDDG01000008">
    <property type="protein sequence ID" value="OQE38348.1"/>
    <property type="molecule type" value="Genomic_DNA"/>
</dbReference>
<evidence type="ECO:0000259" key="5">
    <source>
        <dbReference type="PROSITE" id="PS50048"/>
    </source>
</evidence>
<proteinExistence type="predicted"/>